<dbReference type="InterPro" id="IPR002631">
    <property type="entry name" value="Plasmid_rep_OBD"/>
</dbReference>
<evidence type="ECO:0000259" key="1">
    <source>
        <dbReference type="Pfam" id="PF01719"/>
    </source>
</evidence>
<dbReference type="Gene3D" id="3.40.1310.30">
    <property type="match status" value="1"/>
</dbReference>
<dbReference type="RefSeq" id="WP_173112999.1">
    <property type="nucleotide sequence ID" value="NZ_AP022829.1"/>
</dbReference>
<proteinExistence type="predicted"/>
<dbReference type="GO" id="GO:0003916">
    <property type="term" value="F:DNA topoisomerase activity"/>
    <property type="evidence" value="ECO:0007669"/>
    <property type="project" value="InterPro"/>
</dbReference>
<keyword evidence="3" id="KW-1185">Reference proteome</keyword>
<accession>A0A6F8SKH3</accession>
<dbReference type="Pfam" id="PF01719">
    <property type="entry name" value="Rep_OBD"/>
    <property type="match status" value="1"/>
</dbReference>
<dbReference type="Proteomes" id="UP000501727">
    <property type="component" value="Chromosome"/>
</dbReference>
<dbReference type="GO" id="GO:0003677">
    <property type="term" value="F:DNA binding"/>
    <property type="evidence" value="ECO:0007669"/>
    <property type="project" value="InterPro"/>
</dbReference>
<evidence type="ECO:0000313" key="3">
    <source>
        <dbReference type="Proteomes" id="UP000501727"/>
    </source>
</evidence>
<sequence>MAVKKCRTWWFVQRIDNLPRDWEKILEDLLIPGAYIVHDRDTKLDEETGELLPVAPHVHCILTFNSQVLVDTALSYLPDDFGVKYIQPVPNRIGAYRYLMHYGKEDKAQYDRDEIKHMHGFKVNMSEVYNLDFSDVYALIEQYDIRNFAVLVSFVVEFKPELMPYIAGHTNLVKSYLQERKNMVSSGKMG</sequence>
<reference evidence="3" key="2">
    <citation type="submission" date="2020-03" db="EMBL/GenBank/DDBJ databases">
        <title>Complete Genome Sequence of Adlercreutzia sp. strain 8CFCBH1 Producing Equol, Isolated from Healthy Japanese Feces.</title>
        <authorList>
            <person name="Ogata Y."/>
            <person name="Sakamoto M."/>
            <person name="Ohkuma M."/>
            <person name="Hattori M."/>
            <person name="Suda W."/>
        </authorList>
    </citation>
    <scope>NUCLEOTIDE SEQUENCE [LARGE SCALE GENOMIC DNA]</scope>
    <source>
        <strain evidence="3">8CFCBH1</strain>
    </source>
</reference>
<protein>
    <recommendedName>
        <fullName evidence="1">Plasmid replication protein origin binding domain-containing protein</fullName>
    </recommendedName>
</protein>
<feature type="domain" description="Plasmid replication protein origin binding" evidence="1">
    <location>
        <begin position="2"/>
        <end position="123"/>
    </location>
</feature>
<dbReference type="KEGG" id="ahat:ADCFC_12910"/>
<dbReference type="GO" id="GO:0005727">
    <property type="term" value="C:extrachromosomal circular DNA"/>
    <property type="evidence" value="ECO:0007669"/>
    <property type="project" value="InterPro"/>
</dbReference>
<reference evidence="3" key="1">
    <citation type="journal article" date="2020" name="Microbiol. Resour. Announc.">
        <title>Complete Genome Sequence of Adlercreutzia sp. Strain 8CFCBH1, a Potent Producer of Equol, Isolated from Healthy Japanese Feces.</title>
        <authorList>
            <person name="Ogata Y."/>
            <person name="Sakamoto M."/>
            <person name="Ohkuma M."/>
            <person name="Hattori M."/>
            <person name="Suda W."/>
        </authorList>
    </citation>
    <scope>NUCLEOTIDE SEQUENCE [LARGE SCALE GENOMIC DNA]</scope>
    <source>
        <strain evidence="3">8CFCBH1</strain>
    </source>
</reference>
<organism evidence="2 3">
    <name type="scientific">Adlercreutzia hattorii</name>
    <dbReference type="NCBI Taxonomy" id="2707299"/>
    <lineage>
        <taxon>Bacteria</taxon>
        <taxon>Bacillati</taxon>
        <taxon>Actinomycetota</taxon>
        <taxon>Coriobacteriia</taxon>
        <taxon>Eggerthellales</taxon>
        <taxon>Eggerthellaceae</taxon>
        <taxon>Adlercreutzia</taxon>
    </lineage>
</organism>
<dbReference type="EMBL" id="AP022829">
    <property type="protein sequence ID" value="BCA88672.1"/>
    <property type="molecule type" value="Genomic_DNA"/>
</dbReference>
<name>A0A6F8SKH3_9ACTN</name>
<dbReference type="GO" id="GO:0006260">
    <property type="term" value="P:DNA replication"/>
    <property type="evidence" value="ECO:0007669"/>
    <property type="project" value="InterPro"/>
</dbReference>
<gene>
    <name evidence="2" type="ORF">ADCFC_11700</name>
</gene>
<dbReference type="AlphaFoldDB" id="A0A6F8SKH3"/>
<evidence type="ECO:0000313" key="2">
    <source>
        <dbReference type="EMBL" id="BCA88672.1"/>
    </source>
</evidence>